<reference evidence="2 3" key="1">
    <citation type="submission" date="2017-07" db="EMBL/GenBank/DDBJ databases">
        <title>Sandarakinorhabdus cyanobacteriorum sp. nov., a novel bacterium isolated from cyanobacterial aggregates in a eutrophic lake.</title>
        <authorList>
            <person name="Cai H."/>
        </authorList>
    </citation>
    <scope>NUCLEOTIDE SEQUENCE [LARGE SCALE GENOMIC DNA]</scope>
    <source>
        <strain evidence="2 3">TH057</strain>
    </source>
</reference>
<dbReference type="Proteomes" id="UP000216991">
    <property type="component" value="Unassembled WGS sequence"/>
</dbReference>
<feature type="transmembrane region" description="Helical" evidence="1">
    <location>
        <begin position="130"/>
        <end position="150"/>
    </location>
</feature>
<name>A0A255YAK2_9SPHN</name>
<dbReference type="EMBL" id="NOXT01000119">
    <property type="protein sequence ID" value="OYQ26173.1"/>
    <property type="molecule type" value="Genomic_DNA"/>
</dbReference>
<feature type="transmembrane region" description="Helical" evidence="1">
    <location>
        <begin position="55"/>
        <end position="78"/>
    </location>
</feature>
<gene>
    <name evidence="2" type="ORF">CHU93_12315</name>
</gene>
<dbReference type="OrthoDB" id="9810270at2"/>
<dbReference type="PANTHER" id="PTHR42709:SF11">
    <property type="entry name" value="DEDA FAMILY PROTEIN"/>
    <property type="match status" value="1"/>
</dbReference>
<keyword evidence="1" id="KW-1133">Transmembrane helix</keyword>
<keyword evidence="1" id="KW-0472">Membrane</keyword>
<dbReference type="GO" id="GO:0005886">
    <property type="term" value="C:plasma membrane"/>
    <property type="evidence" value="ECO:0007669"/>
    <property type="project" value="TreeGrafter"/>
</dbReference>
<keyword evidence="3" id="KW-1185">Reference proteome</keyword>
<dbReference type="InterPro" id="IPR051311">
    <property type="entry name" value="DedA_domain"/>
</dbReference>
<accession>A0A255YAK2</accession>
<keyword evidence="1" id="KW-0812">Transmembrane</keyword>
<evidence type="ECO:0000256" key="1">
    <source>
        <dbReference type="SAM" id="Phobius"/>
    </source>
</evidence>
<protein>
    <submittedName>
        <fullName evidence="2">Cytochrome B</fullName>
    </submittedName>
</protein>
<evidence type="ECO:0000313" key="3">
    <source>
        <dbReference type="Proteomes" id="UP000216991"/>
    </source>
</evidence>
<feature type="transmembrane region" description="Helical" evidence="1">
    <location>
        <begin position="98"/>
        <end position="118"/>
    </location>
</feature>
<proteinExistence type="predicted"/>
<dbReference type="AlphaFoldDB" id="A0A255YAK2"/>
<dbReference type="PANTHER" id="PTHR42709">
    <property type="entry name" value="ALKALINE PHOSPHATASE LIKE PROTEIN"/>
    <property type="match status" value="1"/>
</dbReference>
<evidence type="ECO:0000313" key="2">
    <source>
        <dbReference type="EMBL" id="OYQ26173.1"/>
    </source>
</evidence>
<dbReference type="RefSeq" id="WP_094474462.1">
    <property type="nucleotide sequence ID" value="NZ_NOXT01000119.1"/>
</dbReference>
<feature type="transmembrane region" description="Helical" evidence="1">
    <location>
        <begin position="170"/>
        <end position="189"/>
    </location>
</feature>
<sequence>MLRRLYDWTLAKAAGPGAERWLITISFADSSFFPVPPDVMQIPMSIARPERAIRYAAVSTVASVAGALLGYLIGSLLYQAIGVPLLDFYGYQDKFVAFAASIKANGFLWMLAFAFLPIPYKVATIAAGSVGLSIPVLIAASILGRGGRFFLVALVLRRFGAKAQELIDRYFNALALTATALFVGGFVVVKYAF</sequence>
<comment type="caution">
    <text evidence="2">The sequence shown here is derived from an EMBL/GenBank/DDBJ whole genome shotgun (WGS) entry which is preliminary data.</text>
</comment>
<organism evidence="2 3">
    <name type="scientific">Sandarakinorhabdus cyanobacteriorum</name>
    <dbReference type="NCBI Taxonomy" id="1981098"/>
    <lineage>
        <taxon>Bacteria</taxon>
        <taxon>Pseudomonadati</taxon>
        <taxon>Pseudomonadota</taxon>
        <taxon>Alphaproteobacteria</taxon>
        <taxon>Sphingomonadales</taxon>
        <taxon>Sphingosinicellaceae</taxon>
        <taxon>Sandarakinorhabdus</taxon>
    </lineage>
</organism>